<evidence type="ECO:0000256" key="3">
    <source>
        <dbReference type="ARBA" id="ARBA00022840"/>
    </source>
</evidence>
<name>A0A1U9NLJ8_9BACT</name>
<dbReference type="InterPro" id="IPR043129">
    <property type="entry name" value="ATPase_NBD"/>
</dbReference>
<dbReference type="Proteomes" id="UP000189674">
    <property type="component" value="Chromosome"/>
</dbReference>
<dbReference type="PANTHER" id="PTHR19375">
    <property type="entry name" value="HEAT SHOCK PROTEIN 70KDA"/>
    <property type="match status" value="1"/>
</dbReference>
<keyword evidence="7" id="KW-1185">Reference proteome</keyword>
<organism evidence="6 7">
    <name type="scientific">Anaerohalosphaera lusitana</name>
    <dbReference type="NCBI Taxonomy" id="1936003"/>
    <lineage>
        <taxon>Bacteria</taxon>
        <taxon>Pseudomonadati</taxon>
        <taxon>Planctomycetota</taxon>
        <taxon>Phycisphaerae</taxon>
        <taxon>Sedimentisphaerales</taxon>
        <taxon>Anaerohalosphaeraceae</taxon>
        <taxon>Anaerohalosphaera</taxon>
    </lineage>
</organism>
<dbReference type="Gene3D" id="3.30.420.40">
    <property type="match status" value="2"/>
</dbReference>
<dbReference type="InterPro" id="IPR018181">
    <property type="entry name" value="Heat_shock_70_CS"/>
</dbReference>
<keyword evidence="3 5" id="KW-0067">ATP-binding</keyword>
<dbReference type="Gene3D" id="3.90.640.10">
    <property type="entry name" value="Actin, Chain A, domain 4"/>
    <property type="match status" value="1"/>
</dbReference>
<reference evidence="7" key="1">
    <citation type="submission" date="2017-02" db="EMBL/GenBank/DDBJ databases">
        <title>Comparative genomics and description of representatives of a novel lineage of planctomycetes thriving in anoxic sediments.</title>
        <authorList>
            <person name="Spring S."/>
            <person name="Bunk B."/>
            <person name="Sproer C."/>
        </authorList>
    </citation>
    <scope>NUCLEOTIDE SEQUENCE [LARGE SCALE GENOMIC DNA]</scope>
    <source>
        <strain evidence="7">ST-NAGAB-D1</strain>
    </source>
</reference>
<evidence type="ECO:0000256" key="4">
    <source>
        <dbReference type="ARBA" id="ARBA00023186"/>
    </source>
</evidence>
<dbReference type="InterPro" id="IPR013126">
    <property type="entry name" value="Hsp_70_fam"/>
</dbReference>
<comment type="similarity">
    <text evidence="1 5">Belongs to the heat shock protein 70 family.</text>
</comment>
<dbReference type="InterPro" id="IPR029047">
    <property type="entry name" value="HSP70_peptide-bd_sf"/>
</dbReference>
<dbReference type="PROSITE" id="PS00329">
    <property type="entry name" value="HSP70_2"/>
    <property type="match status" value="1"/>
</dbReference>
<keyword evidence="6" id="KW-0346">Stress response</keyword>
<accession>A0A1U9NLJ8</accession>
<evidence type="ECO:0000313" key="7">
    <source>
        <dbReference type="Proteomes" id="UP000189674"/>
    </source>
</evidence>
<dbReference type="KEGG" id="alus:STSP2_01877"/>
<dbReference type="Gene3D" id="2.60.34.10">
    <property type="entry name" value="Substrate Binding Domain Of DNAk, Chain A, domain 1"/>
    <property type="match status" value="1"/>
</dbReference>
<evidence type="ECO:0000256" key="1">
    <source>
        <dbReference type="ARBA" id="ARBA00007381"/>
    </source>
</evidence>
<dbReference type="GO" id="GO:0005524">
    <property type="term" value="F:ATP binding"/>
    <property type="evidence" value="ECO:0007669"/>
    <property type="project" value="UniProtKB-KW"/>
</dbReference>
<gene>
    <name evidence="6" type="primary">dnaK_2</name>
    <name evidence="6" type="ORF">STSP2_01877</name>
</gene>
<dbReference type="SUPFAM" id="SSF53067">
    <property type="entry name" value="Actin-like ATPase domain"/>
    <property type="match status" value="2"/>
</dbReference>
<evidence type="ECO:0000256" key="5">
    <source>
        <dbReference type="RuleBase" id="RU003322"/>
    </source>
</evidence>
<protein>
    <submittedName>
        <fullName evidence="6">Heat shock protein 70</fullName>
    </submittedName>
</protein>
<dbReference type="Pfam" id="PF00012">
    <property type="entry name" value="HSP70"/>
    <property type="match status" value="1"/>
</dbReference>
<dbReference type="AlphaFoldDB" id="A0A1U9NLJ8"/>
<dbReference type="PRINTS" id="PR00301">
    <property type="entry name" value="HEATSHOCK70"/>
</dbReference>
<dbReference type="EMBL" id="CP019791">
    <property type="protein sequence ID" value="AQT68705.1"/>
    <property type="molecule type" value="Genomic_DNA"/>
</dbReference>
<dbReference type="PROSITE" id="PS00297">
    <property type="entry name" value="HSP70_1"/>
    <property type="match status" value="1"/>
</dbReference>
<dbReference type="RefSeq" id="WP_146661947.1">
    <property type="nucleotide sequence ID" value="NZ_CP019791.1"/>
</dbReference>
<dbReference type="OrthoDB" id="9766019at2"/>
<dbReference type="SUPFAM" id="SSF100920">
    <property type="entry name" value="Heat shock protein 70kD (HSP70), peptide-binding domain"/>
    <property type="match status" value="1"/>
</dbReference>
<proteinExistence type="inferred from homology"/>
<keyword evidence="4" id="KW-0143">Chaperone</keyword>
<evidence type="ECO:0000313" key="6">
    <source>
        <dbReference type="EMBL" id="AQT68705.1"/>
    </source>
</evidence>
<dbReference type="CDD" id="cd24029">
    <property type="entry name" value="ASKHA_NBD_HSP70_DnaK_HscA_HscC"/>
    <property type="match status" value="1"/>
</dbReference>
<evidence type="ECO:0000256" key="2">
    <source>
        <dbReference type="ARBA" id="ARBA00022741"/>
    </source>
</evidence>
<keyword evidence="2 5" id="KW-0547">Nucleotide-binding</keyword>
<dbReference type="GO" id="GO:0140662">
    <property type="term" value="F:ATP-dependent protein folding chaperone"/>
    <property type="evidence" value="ECO:0007669"/>
    <property type="project" value="InterPro"/>
</dbReference>
<dbReference type="STRING" id="1936003.STSP2_01877"/>
<sequence length="512" mass="55502">MNSETKAIGIDLGTTNSLVSIIEKGKSKIIPNNVGDFLTRSCAYLKGDELIVGRAALNERQFDPENFVDSSKRHMGKVDSDGNSLPVLSDYTPEQIAAAILEYLKSCAEDYLGESVSDVVITVPAKYPERAKRAVKWAAERAGFAGIKLAPEPVAAKLAHDPKSDSPCKTAVFDFGGGTFDISIIDFDGTGKFSVLSISGDRDTGGEDIDDAVLSYTVDQAQKQGCPIDLESNLQIAYELKDRCRDAKETLSMSEETNIAVDNREKICKVGLSRDKLTELAKPIIERIEKYCREALDEANLSPDQIDMVLLAGGSSNNFFVPDIIRKIFAQEPRRDVEMDKVVAMGAAIYAAKKFGDDHTPLEVAGKTLLPSQLAVTNICPTDLCIAAMKGDDQREYNSVLIPSGSVLPYSKSFKFTPSHRSASVVNVKLYDGGANDLSENHTPLKSAQLSVQPVETEQKNANRINVTVSMSDEGLVEITAVDTLLNKPVDIELQLGTCTRDGFSSLSKPAS</sequence>
<dbReference type="FunFam" id="3.90.640.10:FF:000003">
    <property type="entry name" value="Molecular chaperone DnaK"/>
    <property type="match status" value="1"/>
</dbReference>